<evidence type="ECO:0000256" key="1">
    <source>
        <dbReference type="ARBA" id="ARBA00022737"/>
    </source>
</evidence>
<sequence>MPSPFSKFGRNVKSLFRSRSRDGHRNTDHPGAVDGVATPASAPPSAATGRLPPVVVVTPTRSVVDLTENKDPIEPQDTGRHGSSHPLVHPSVNSSGHQSLSERPSFGAATFGVPWQSYDPPVTSIAPSESRQQPVPESAASNATHPPPMPLRHEDTLNPSSVPIRVVPSTSYFSNLNPHVAHGAAHDSSERWNAPACHEETRVAIREDIVSWIKHGERDEEPKRIMWLSGPAGCGKTAIAGSVAETCKEEGLLAATFFFSSFSGSAERSSKRGLIPTLAFHMSKNEALHRFKHHLHEAIERHPDIFHKNLKEQAKYLVLEPFRKVHDDQESGDGWPNVVIIDGLDEVVAAQHHVPMDHRSPGMSEDDQVEILRVLHTLSNDPFFPFRIFVASRPERSITNFFSADAPDIAINLFLDAKYNPDADIRHFLNSKFAGLRRRAGILSPLWPGDDALNRLVEMSSGQFIVPVTIIRWVESGLPRQRLIEVLNLVDVGNKNPFANLDALYCHILTRAQNPDCDPHLVVKWFWSINSALFHVTASVMFWRGFLEDEEGELSYRLGPIISLISVPPPDDNSSMITIYHKSLTDFLSSPTRCGDLYVDGTAHTSFVSERIFVVLKNKGPIVPLPSLRDLAMFLRSFFWLQLLNEDAPEVLTSLSENSKAELGCCDVAWWTTASLSNLRFDGEDWGTHLWLVRLIYRRIHQAMGCSSEAPSLGQGVARQAQGSACHAACVRWRAGILAKAKELGWCVQELEEVGPDALEGFSQYHVEDMFKKPGSHSCDFCKAVSASG</sequence>
<dbReference type="EMBL" id="QPFP01000081">
    <property type="protein sequence ID" value="TEB23150.1"/>
    <property type="molecule type" value="Genomic_DNA"/>
</dbReference>
<dbReference type="PANTHER" id="PTHR10039">
    <property type="entry name" value="AMELOGENIN"/>
    <property type="match status" value="1"/>
</dbReference>
<protein>
    <recommendedName>
        <fullName evidence="3">Nephrocystin 3-like N-terminal domain-containing protein</fullName>
    </recommendedName>
</protein>
<dbReference type="OrthoDB" id="2931979at2759"/>
<evidence type="ECO:0000259" key="3">
    <source>
        <dbReference type="Pfam" id="PF24883"/>
    </source>
</evidence>
<accession>A0A4Y7SMP9</accession>
<dbReference type="Gene3D" id="3.40.50.300">
    <property type="entry name" value="P-loop containing nucleotide triphosphate hydrolases"/>
    <property type="match status" value="1"/>
</dbReference>
<evidence type="ECO:0000313" key="5">
    <source>
        <dbReference type="Proteomes" id="UP000298030"/>
    </source>
</evidence>
<dbReference type="Pfam" id="PF24883">
    <property type="entry name" value="NPHP3_N"/>
    <property type="match status" value="1"/>
</dbReference>
<dbReference type="SUPFAM" id="SSF52540">
    <property type="entry name" value="P-loop containing nucleoside triphosphate hydrolases"/>
    <property type="match status" value="1"/>
</dbReference>
<dbReference type="InterPro" id="IPR027417">
    <property type="entry name" value="P-loop_NTPase"/>
</dbReference>
<dbReference type="InterPro" id="IPR056884">
    <property type="entry name" value="NPHP3-like_N"/>
</dbReference>
<dbReference type="AlphaFoldDB" id="A0A4Y7SMP9"/>
<feature type="region of interest" description="Disordered" evidence="2">
    <location>
        <begin position="1"/>
        <end position="149"/>
    </location>
</feature>
<feature type="compositionally biased region" description="Basic and acidic residues" evidence="2">
    <location>
        <begin position="67"/>
        <end position="80"/>
    </location>
</feature>
<keyword evidence="5" id="KW-1185">Reference proteome</keyword>
<feature type="domain" description="Nephrocystin 3-like N-terminal" evidence="3">
    <location>
        <begin position="219"/>
        <end position="393"/>
    </location>
</feature>
<feature type="compositionally biased region" description="Low complexity" evidence="2">
    <location>
        <begin position="37"/>
        <end position="64"/>
    </location>
</feature>
<dbReference type="PANTHER" id="PTHR10039:SF14">
    <property type="entry name" value="NACHT DOMAIN-CONTAINING PROTEIN"/>
    <property type="match status" value="1"/>
</dbReference>
<evidence type="ECO:0000256" key="2">
    <source>
        <dbReference type="SAM" id="MobiDB-lite"/>
    </source>
</evidence>
<proteinExistence type="predicted"/>
<gene>
    <name evidence="4" type="ORF">FA13DRAFT_1818578</name>
</gene>
<dbReference type="Proteomes" id="UP000298030">
    <property type="component" value="Unassembled WGS sequence"/>
</dbReference>
<feature type="compositionally biased region" description="Polar residues" evidence="2">
    <location>
        <begin position="125"/>
        <end position="144"/>
    </location>
</feature>
<keyword evidence="1" id="KW-0677">Repeat</keyword>
<evidence type="ECO:0000313" key="4">
    <source>
        <dbReference type="EMBL" id="TEB23150.1"/>
    </source>
</evidence>
<organism evidence="4 5">
    <name type="scientific">Coprinellus micaceus</name>
    <name type="common">Glistening ink-cap mushroom</name>
    <name type="synonym">Coprinus micaceus</name>
    <dbReference type="NCBI Taxonomy" id="71717"/>
    <lineage>
        <taxon>Eukaryota</taxon>
        <taxon>Fungi</taxon>
        <taxon>Dikarya</taxon>
        <taxon>Basidiomycota</taxon>
        <taxon>Agaricomycotina</taxon>
        <taxon>Agaricomycetes</taxon>
        <taxon>Agaricomycetidae</taxon>
        <taxon>Agaricales</taxon>
        <taxon>Agaricineae</taxon>
        <taxon>Psathyrellaceae</taxon>
        <taxon>Coprinellus</taxon>
    </lineage>
</organism>
<reference evidence="4 5" key="1">
    <citation type="journal article" date="2019" name="Nat. Ecol. Evol.">
        <title>Megaphylogeny resolves global patterns of mushroom evolution.</title>
        <authorList>
            <person name="Varga T."/>
            <person name="Krizsan K."/>
            <person name="Foldi C."/>
            <person name="Dima B."/>
            <person name="Sanchez-Garcia M."/>
            <person name="Sanchez-Ramirez S."/>
            <person name="Szollosi G.J."/>
            <person name="Szarkandi J.G."/>
            <person name="Papp V."/>
            <person name="Albert L."/>
            <person name="Andreopoulos W."/>
            <person name="Angelini C."/>
            <person name="Antonin V."/>
            <person name="Barry K.W."/>
            <person name="Bougher N.L."/>
            <person name="Buchanan P."/>
            <person name="Buyck B."/>
            <person name="Bense V."/>
            <person name="Catcheside P."/>
            <person name="Chovatia M."/>
            <person name="Cooper J."/>
            <person name="Damon W."/>
            <person name="Desjardin D."/>
            <person name="Finy P."/>
            <person name="Geml J."/>
            <person name="Haridas S."/>
            <person name="Hughes K."/>
            <person name="Justo A."/>
            <person name="Karasinski D."/>
            <person name="Kautmanova I."/>
            <person name="Kiss B."/>
            <person name="Kocsube S."/>
            <person name="Kotiranta H."/>
            <person name="LaButti K.M."/>
            <person name="Lechner B.E."/>
            <person name="Liimatainen K."/>
            <person name="Lipzen A."/>
            <person name="Lukacs Z."/>
            <person name="Mihaltcheva S."/>
            <person name="Morgado L.N."/>
            <person name="Niskanen T."/>
            <person name="Noordeloos M.E."/>
            <person name="Ohm R.A."/>
            <person name="Ortiz-Santana B."/>
            <person name="Ovrebo C."/>
            <person name="Racz N."/>
            <person name="Riley R."/>
            <person name="Savchenko A."/>
            <person name="Shiryaev A."/>
            <person name="Soop K."/>
            <person name="Spirin V."/>
            <person name="Szebenyi C."/>
            <person name="Tomsovsky M."/>
            <person name="Tulloss R.E."/>
            <person name="Uehling J."/>
            <person name="Grigoriev I.V."/>
            <person name="Vagvolgyi C."/>
            <person name="Papp T."/>
            <person name="Martin F.M."/>
            <person name="Miettinen O."/>
            <person name="Hibbett D.S."/>
            <person name="Nagy L.G."/>
        </authorList>
    </citation>
    <scope>NUCLEOTIDE SEQUENCE [LARGE SCALE GENOMIC DNA]</scope>
    <source>
        <strain evidence="4 5">FP101781</strain>
    </source>
</reference>
<comment type="caution">
    <text evidence="4">The sequence shown here is derived from an EMBL/GenBank/DDBJ whole genome shotgun (WGS) entry which is preliminary data.</text>
</comment>
<feature type="compositionally biased region" description="Basic and acidic residues" evidence="2">
    <location>
        <begin position="19"/>
        <end position="28"/>
    </location>
</feature>
<name>A0A4Y7SMP9_COPMI</name>
<feature type="compositionally biased region" description="Polar residues" evidence="2">
    <location>
        <begin position="91"/>
        <end position="102"/>
    </location>
</feature>